<dbReference type="InterPro" id="IPR040079">
    <property type="entry name" value="Glutathione_S-Trfase"/>
</dbReference>
<gene>
    <name evidence="4" type="ORF">A1O9_12255</name>
</gene>
<dbReference type="InterPro" id="IPR004046">
    <property type="entry name" value="GST_C"/>
</dbReference>
<organism evidence="4 5">
    <name type="scientific">Exophiala aquamarina CBS 119918</name>
    <dbReference type="NCBI Taxonomy" id="1182545"/>
    <lineage>
        <taxon>Eukaryota</taxon>
        <taxon>Fungi</taxon>
        <taxon>Dikarya</taxon>
        <taxon>Ascomycota</taxon>
        <taxon>Pezizomycotina</taxon>
        <taxon>Eurotiomycetes</taxon>
        <taxon>Chaetothyriomycetidae</taxon>
        <taxon>Chaetothyriales</taxon>
        <taxon>Herpotrichiellaceae</taxon>
        <taxon>Exophiala</taxon>
    </lineage>
</organism>
<dbReference type="AlphaFoldDB" id="A0A072P7M8"/>
<dbReference type="Pfam" id="PF00043">
    <property type="entry name" value="GST_C"/>
    <property type="match status" value="1"/>
</dbReference>
<dbReference type="InterPro" id="IPR036282">
    <property type="entry name" value="Glutathione-S-Trfase_C_sf"/>
</dbReference>
<dbReference type="SUPFAM" id="SSF52833">
    <property type="entry name" value="Thioredoxin-like"/>
    <property type="match status" value="1"/>
</dbReference>
<dbReference type="Pfam" id="PF13417">
    <property type="entry name" value="GST_N_3"/>
    <property type="match status" value="1"/>
</dbReference>
<dbReference type="SFLD" id="SFLDG00358">
    <property type="entry name" value="Main_(cytGST)"/>
    <property type="match status" value="1"/>
</dbReference>
<dbReference type="CDD" id="cd03048">
    <property type="entry name" value="GST_N_Ure2p_like"/>
    <property type="match status" value="1"/>
</dbReference>
<protein>
    <submittedName>
        <fullName evidence="4">Glutathione S-transferase</fullName>
    </submittedName>
</protein>
<feature type="domain" description="GST C-terminal" evidence="3">
    <location>
        <begin position="94"/>
        <end position="223"/>
    </location>
</feature>
<keyword evidence="5" id="KW-1185">Reference proteome</keyword>
<proteinExistence type="inferred from homology"/>
<dbReference type="GO" id="GO:0016740">
    <property type="term" value="F:transferase activity"/>
    <property type="evidence" value="ECO:0007669"/>
    <property type="project" value="UniProtKB-KW"/>
</dbReference>
<dbReference type="VEuPathDB" id="FungiDB:A1O9_12255"/>
<dbReference type="PANTHER" id="PTHR44051:SF3">
    <property type="entry name" value="TRANSCRIPTIONAL REGULATOR URE2"/>
    <property type="match status" value="1"/>
</dbReference>
<evidence type="ECO:0000313" key="4">
    <source>
        <dbReference type="EMBL" id="KEF51620.1"/>
    </source>
</evidence>
<dbReference type="STRING" id="1182545.A0A072P7M8"/>
<dbReference type="InterPro" id="IPR010987">
    <property type="entry name" value="Glutathione-S-Trfase_C-like"/>
</dbReference>
<dbReference type="SUPFAM" id="SSF47616">
    <property type="entry name" value="GST C-terminal domain-like"/>
    <property type="match status" value="1"/>
</dbReference>
<comment type="similarity">
    <text evidence="1">Belongs to the GST superfamily.</text>
</comment>
<dbReference type="InterPro" id="IPR004045">
    <property type="entry name" value="Glutathione_S-Trfase_N"/>
</dbReference>
<dbReference type="SFLD" id="SFLDG01151">
    <property type="entry name" value="Main.2:_Nu-like"/>
    <property type="match status" value="1"/>
</dbReference>
<dbReference type="OrthoDB" id="422574at2759"/>
<dbReference type="Gene3D" id="3.40.30.10">
    <property type="entry name" value="Glutaredoxin"/>
    <property type="match status" value="1"/>
</dbReference>
<dbReference type="EMBL" id="AMGV01000022">
    <property type="protein sequence ID" value="KEF51620.1"/>
    <property type="molecule type" value="Genomic_DNA"/>
</dbReference>
<dbReference type="HOGENOM" id="CLU_011226_14_2_1"/>
<reference evidence="4 5" key="1">
    <citation type="submission" date="2013-03" db="EMBL/GenBank/DDBJ databases">
        <title>The Genome Sequence of Exophiala aquamarina CBS 119918.</title>
        <authorList>
            <consortium name="The Broad Institute Genomics Platform"/>
            <person name="Cuomo C."/>
            <person name="de Hoog S."/>
            <person name="Gorbushina A."/>
            <person name="Walker B."/>
            <person name="Young S.K."/>
            <person name="Zeng Q."/>
            <person name="Gargeya S."/>
            <person name="Fitzgerald M."/>
            <person name="Haas B."/>
            <person name="Abouelleil A."/>
            <person name="Allen A.W."/>
            <person name="Alvarado L."/>
            <person name="Arachchi H.M."/>
            <person name="Berlin A.M."/>
            <person name="Chapman S.B."/>
            <person name="Gainer-Dewar J."/>
            <person name="Goldberg J."/>
            <person name="Griggs A."/>
            <person name="Gujja S."/>
            <person name="Hansen M."/>
            <person name="Howarth C."/>
            <person name="Imamovic A."/>
            <person name="Ireland A."/>
            <person name="Larimer J."/>
            <person name="McCowan C."/>
            <person name="Murphy C."/>
            <person name="Pearson M."/>
            <person name="Poon T.W."/>
            <person name="Priest M."/>
            <person name="Roberts A."/>
            <person name="Saif S."/>
            <person name="Shea T."/>
            <person name="Sisk P."/>
            <person name="Sykes S."/>
            <person name="Wortman J."/>
            <person name="Nusbaum C."/>
            <person name="Birren B."/>
        </authorList>
    </citation>
    <scope>NUCLEOTIDE SEQUENCE [LARGE SCALE GENOMIC DNA]</scope>
    <source>
        <strain evidence="4 5">CBS 119918</strain>
    </source>
</reference>
<evidence type="ECO:0000259" key="3">
    <source>
        <dbReference type="PROSITE" id="PS50405"/>
    </source>
</evidence>
<dbReference type="Proteomes" id="UP000027920">
    <property type="component" value="Unassembled WGS sequence"/>
</dbReference>
<keyword evidence="4" id="KW-0808">Transferase</keyword>
<dbReference type="GeneID" id="25287149"/>
<name>A0A072P7M8_9EURO</name>
<evidence type="ECO:0000256" key="1">
    <source>
        <dbReference type="ARBA" id="ARBA00007409"/>
    </source>
</evidence>
<dbReference type="SFLD" id="SFLDS00019">
    <property type="entry name" value="Glutathione_Transferase_(cytos"/>
    <property type="match status" value="1"/>
</dbReference>
<evidence type="ECO:0000259" key="2">
    <source>
        <dbReference type="PROSITE" id="PS50404"/>
    </source>
</evidence>
<sequence>MSTIIRPITLYSHPTGPNPWKVAIILEELDLPYSTVVVGKTELKELAYEKININGRAPAIQDPNTNITLWESGAIIEYLIDTYDKQQKLSFLPGSRESYLTKQWLYFQVSGQGPYFGQAMWFMLFHPEKLPSAQERYRNEIFRVSNVLDKALEGRDWLIGSKYTYADAAFLMWYESVLPKIFAGVLDLAKEYPNLDSWLNRIRRRRAVAKVLKDKATRATANK</sequence>
<feature type="domain" description="GST N-terminal" evidence="2">
    <location>
        <begin position="6"/>
        <end position="87"/>
    </location>
</feature>
<dbReference type="PROSITE" id="PS50405">
    <property type="entry name" value="GST_CTER"/>
    <property type="match status" value="1"/>
</dbReference>
<comment type="caution">
    <text evidence="4">The sequence shown here is derived from an EMBL/GenBank/DDBJ whole genome shotgun (WGS) entry which is preliminary data.</text>
</comment>
<dbReference type="RefSeq" id="XP_013254210.1">
    <property type="nucleotide sequence ID" value="XM_013398756.1"/>
</dbReference>
<dbReference type="PANTHER" id="PTHR44051">
    <property type="entry name" value="GLUTATHIONE S-TRANSFERASE-RELATED"/>
    <property type="match status" value="1"/>
</dbReference>
<accession>A0A072P7M8</accession>
<evidence type="ECO:0000313" key="5">
    <source>
        <dbReference type="Proteomes" id="UP000027920"/>
    </source>
</evidence>
<dbReference type="PROSITE" id="PS50404">
    <property type="entry name" value="GST_NTER"/>
    <property type="match status" value="1"/>
</dbReference>
<dbReference type="InterPro" id="IPR036249">
    <property type="entry name" value="Thioredoxin-like_sf"/>
</dbReference>
<dbReference type="Gene3D" id="1.20.1050.10">
    <property type="match status" value="1"/>
</dbReference>